<dbReference type="GO" id="GO:0042777">
    <property type="term" value="P:proton motive force-driven plasma membrane ATP synthesis"/>
    <property type="evidence" value="ECO:0007669"/>
    <property type="project" value="TreeGrafter"/>
</dbReference>
<dbReference type="NCBIfam" id="NF004477">
    <property type="entry name" value="PRK05815.1-1"/>
    <property type="match status" value="1"/>
</dbReference>
<evidence type="ECO:0000256" key="8">
    <source>
        <dbReference type="ARBA" id="ARBA00022989"/>
    </source>
</evidence>
<evidence type="ECO:0000256" key="11">
    <source>
        <dbReference type="ARBA" id="ARBA00023310"/>
    </source>
</evidence>
<feature type="transmembrane region" description="Helical" evidence="12">
    <location>
        <begin position="198"/>
        <end position="220"/>
    </location>
</feature>
<dbReference type="InterPro" id="IPR035908">
    <property type="entry name" value="F0_ATP_A_sf"/>
</dbReference>
<keyword evidence="4 12" id="KW-1003">Cell membrane</keyword>
<keyword evidence="6 12" id="KW-0812">Transmembrane</keyword>
<dbReference type="InterPro" id="IPR045082">
    <property type="entry name" value="ATP_syn_F0_a_bact/chloroplast"/>
</dbReference>
<keyword evidence="5 12" id="KW-0138">CF(0)</keyword>
<dbReference type="SUPFAM" id="SSF81336">
    <property type="entry name" value="F1F0 ATP synthase subunit A"/>
    <property type="match status" value="1"/>
</dbReference>
<dbReference type="InterPro" id="IPR023011">
    <property type="entry name" value="ATP_synth_F0_asu_AS"/>
</dbReference>
<comment type="subcellular location">
    <subcellularLocation>
        <location evidence="12 13">Cell membrane</location>
        <topology evidence="12 13">Multi-pass membrane protein</topology>
    </subcellularLocation>
    <subcellularLocation>
        <location evidence="1">Membrane</location>
        <topology evidence="1">Multi-pass membrane protein</topology>
    </subcellularLocation>
</comment>
<dbReference type="RefSeq" id="WP_304995509.1">
    <property type="nucleotide sequence ID" value="NZ_CP101717.1"/>
</dbReference>
<dbReference type="GO" id="GO:0045259">
    <property type="term" value="C:proton-transporting ATP synthase complex"/>
    <property type="evidence" value="ECO:0007669"/>
    <property type="project" value="UniProtKB-KW"/>
</dbReference>
<sequence>MAYETPSEYIQHHLANLTYGYLSPEAAAEFGVEAGWQLAQSSYIAKAMGFQSIHVDSMFWGTLLGLVFCITFGLAAKRANSGVPGKFQCLVEMVVEFIDKTVKEVFHGRTSSIAPIALTIFVWVFLMNCMKLLPVDLIPYTLEVAFGINYQKVAPTTDANVTLGMAIFVLIMVVAFSIKVKGWGFLRELSFTPFNHWLFIPVNLFMEIVGLLSKPVSLGLRLFGNMYAGEMIFLLIALMFMAGIVFMPLAGALQFVWAVFHILVVTLQAFIFMVLATVYLAMAQEDH</sequence>
<keyword evidence="3 12" id="KW-0813">Transport</keyword>
<dbReference type="PROSITE" id="PS00449">
    <property type="entry name" value="ATPASE_A"/>
    <property type="match status" value="1"/>
</dbReference>
<dbReference type="EMBL" id="CP101717">
    <property type="protein sequence ID" value="WLD58223.1"/>
    <property type="molecule type" value="Genomic_DNA"/>
</dbReference>
<dbReference type="GO" id="GO:0005886">
    <property type="term" value="C:plasma membrane"/>
    <property type="evidence" value="ECO:0007669"/>
    <property type="project" value="UniProtKB-SubCell"/>
</dbReference>
<evidence type="ECO:0000256" key="3">
    <source>
        <dbReference type="ARBA" id="ARBA00022448"/>
    </source>
</evidence>
<comment type="function">
    <text evidence="12 13">Key component of the proton channel; it plays a direct role in the translocation of protons across the membrane.</text>
</comment>
<reference evidence="14" key="1">
    <citation type="submission" date="2022-07" db="EMBL/GenBank/DDBJ databases">
        <title>Complete genome sequence of Salinispirillum sp. LH10-3-1 capable of multiple carbohydrate inversion isolated from a soda lake.</title>
        <authorList>
            <person name="Liu J."/>
            <person name="Zhai Y."/>
            <person name="Zhang H."/>
            <person name="Yang H."/>
            <person name="Qu J."/>
            <person name="Li J."/>
        </authorList>
    </citation>
    <scope>NUCLEOTIDE SEQUENCE</scope>
    <source>
        <strain evidence="14">LH 10-3-1</strain>
    </source>
</reference>
<name>A0AB38YFZ8_9GAMM</name>
<keyword evidence="9 12" id="KW-0406">Ion transport</keyword>
<comment type="similarity">
    <text evidence="2 12 13">Belongs to the ATPase A chain family.</text>
</comment>
<evidence type="ECO:0000256" key="6">
    <source>
        <dbReference type="ARBA" id="ARBA00022692"/>
    </source>
</evidence>
<dbReference type="Pfam" id="PF00119">
    <property type="entry name" value="ATP-synt_A"/>
    <property type="match status" value="1"/>
</dbReference>
<feature type="transmembrane region" description="Helical" evidence="12">
    <location>
        <begin position="113"/>
        <end position="133"/>
    </location>
</feature>
<dbReference type="PANTHER" id="PTHR42823">
    <property type="entry name" value="ATP SYNTHASE SUBUNIT A, CHLOROPLASTIC"/>
    <property type="match status" value="1"/>
</dbReference>
<feature type="transmembrane region" description="Helical" evidence="12">
    <location>
        <begin position="159"/>
        <end position="178"/>
    </location>
</feature>
<evidence type="ECO:0000256" key="4">
    <source>
        <dbReference type="ARBA" id="ARBA00022475"/>
    </source>
</evidence>
<evidence type="ECO:0000256" key="10">
    <source>
        <dbReference type="ARBA" id="ARBA00023136"/>
    </source>
</evidence>
<proteinExistence type="inferred from homology"/>
<dbReference type="NCBIfam" id="TIGR01131">
    <property type="entry name" value="ATP_synt_6_or_A"/>
    <property type="match status" value="1"/>
</dbReference>
<evidence type="ECO:0000313" key="14">
    <source>
        <dbReference type="EMBL" id="WLD58223.1"/>
    </source>
</evidence>
<feature type="transmembrane region" description="Helical" evidence="12">
    <location>
        <begin position="58"/>
        <end position="76"/>
    </location>
</feature>
<evidence type="ECO:0000256" key="12">
    <source>
        <dbReference type="HAMAP-Rule" id="MF_01393"/>
    </source>
</evidence>
<keyword evidence="11 12" id="KW-0066">ATP synthesis</keyword>
<keyword evidence="10 12" id="KW-0472">Membrane</keyword>
<protein>
    <recommendedName>
        <fullName evidence="12 13">ATP synthase subunit a</fullName>
    </recommendedName>
    <alternativeName>
        <fullName evidence="12">ATP synthase F0 sector subunit a</fullName>
    </alternativeName>
    <alternativeName>
        <fullName evidence="12">F-ATPase subunit 6</fullName>
    </alternativeName>
</protein>
<evidence type="ECO:0000256" key="9">
    <source>
        <dbReference type="ARBA" id="ARBA00023065"/>
    </source>
</evidence>
<feature type="transmembrane region" description="Helical" evidence="12">
    <location>
        <begin position="232"/>
        <end position="253"/>
    </location>
</feature>
<feature type="transmembrane region" description="Helical" evidence="12">
    <location>
        <begin position="259"/>
        <end position="282"/>
    </location>
</feature>
<evidence type="ECO:0000256" key="2">
    <source>
        <dbReference type="ARBA" id="ARBA00006810"/>
    </source>
</evidence>
<dbReference type="AlphaFoldDB" id="A0AB38YFZ8"/>
<dbReference type="FunFam" id="1.20.120.220:FF:000002">
    <property type="entry name" value="ATP synthase subunit a"/>
    <property type="match status" value="1"/>
</dbReference>
<dbReference type="HAMAP" id="MF_01393">
    <property type="entry name" value="ATP_synth_a_bact"/>
    <property type="match status" value="1"/>
</dbReference>
<dbReference type="Gene3D" id="1.20.120.220">
    <property type="entry name" value="ATP synthase, F0 complex, subunit A"/>
    <property type="match status" value="1"/>
</dbReference>
<evidence type="ECO:0000256" key="7">
    <source>
        <dbReference type="ARBA" id="ARBA00022781"/>
    </source>
</evidence>
<keyword evidence="7 12" id="KW-0375">Hydrogen ion transport</keyword>
<dbReference type="InterPro" id="IPR000568">
    <property type="entry name" value="ATP_synth_F0_asu"/>
</dbReference>
<evidence type="ECO:0000256" key="5">
    <source>
        <dbReference type="ARBA" id="ARBA00022547"/>
    </source>
</evidence>
<dbReference type="GO" id="GO:0046933">
    <property type="term" value="F:proton-transporting ATP synthase activity, rotational mechanism"/>
    <property type="evidence" value="ECO:0007669"/>
    <property type="project" value="UniProtKB-UniRule"/>
</dbReference>
<gene>
    <name evidence="12 14" type="primary">atpB</name>
    <name evidence="14" type="ORF">NFC81_00170</name>
</gene>
<dbReference type="PRINTS" id="PR00123">
    <property type="entry name" value="ATPASEA"/>
</dbReference>
<accession>A0AB38YFZ8</accession>
<keyword evidence="8 12" id="KW-1133">Transmembrane helix</keyword>
<dbReference type="PANTHER" id="PTHR42823:SF3">
    <property type="entry name" value="ATP SYNTHASE SUBUNIT A, CHLOROPLASTIC"/>
    <property type="match status" value="1"/>
</dbReference>
<evidence type="ECO:0000256" key="13">
    <source>
        <dbReference type="RuleBase" id="RU000483"/>
    </source>
</evidence>
<dbReference type="CDD" id="cd00310">
    <property type="entry name" value="ATP-synt_Fo_a_6"/>
    <property type="match status" value="1"/>
</dbReference>
<organism evidence="14">
    <name type="scientific">Salinispirillum sp. LH 10-3-1</name>
    <dbReference type="NCBI Taxonomy" id="2952525"/>
    <lineage>
        <taxon>Bacteria</taxon>
        <taxon>Pseudomonadati</taxon>
        <taxon>Pseudomonadota</taxon>
        <taxon>Gammaproteobacteria</taxon>
        <taxon>Oceanospirillales</taxon>
        <taxon>Saccharospirillaceae</taxon>
        <taxon>Salinispirillum</taxon>
    </lineage>
</organism>
<evidence type="ECO:0000256" key="1">
    <source>
        <dbReference type="ARBA" id="ARBA00004141"/>
    </source>
</evidence>